<evidence type="ECO:0000313" key="2">
    <source>
        <dbReference type="EMBL" id="CFR74808.1"/>
    </source>
</evidence>
<reference evidence="2 3" key="1">
    <citation type="submission" date="2015-03" db="EMBL/GenBank/DDBJ databases">
        <authorList>
            <consortium name="Pathogen Informatics"/>
        </authorList>
    </citation>
    <scope>NUCLEOTIDE SEQUENCE [LARGE SCALE GENOMIC DNA]</scope>
    <source>
        <strain evidence="2 3">C09601061</strain>
    </source>
</reference>
<evidence type="ECO:0000313" key="3">
    <source>
        <dbReference type="Proteomes" id="UP000046680"/>
    </source>
</evidence>
<dbReference type="AlphaFoldDB" id="A0A654TZ01"/>
<dbReference type="EMBL" id="CGCX01000389">
    <property type="protein sequence ID" value="CFR74808.1"/>
    <property type="molecule type" value="Genomic_DNA"/>
</dbReference>
<gene>
    <name evidence="2" type="ORF">ERS007657_01308</name>
</gene>
<proteinExistence type="predicted"/>
<organism evidence="2 3">
    <name type="scientific">Mycobacterium tuberculosis</name>
    <dbReference type="NCBI Taxonomy" id="1773"/>
    <lineage>
        <taxon>Bacteria</taxon>
        <taxon>Bacillati</taxon>
        <taxon>Actinomycetota</taxon>
        <taxon>Actinomycetes</taxon>
        <taxon>Mycobacteriales</taxon>
        <taxon>Mycobacteriaceae</taxon>
        <taxon>Mycobacterium</taxon>
        <taxon>Mycobacterium tuberculosis complex</taxon>
    </lineage>
</organism>
<accession>A0A654TZ01</accession>
<evidence type="ECO:0000256" key="1">
    <source>
        <dbReference type="SAM" id="MobiDB-lite"/>
    </source>
</evidence>
<protein>
    <submittedName>
        <fullName evidence="2">Uncharacterized protein</fullName>
    </submittedName>
</protein>
<name>A0A654TZ01_MYCTX</name>
<dbReference type="Proteomes" id="UP000046680">
    <property type="component" value="Unassembled WGS sequence"/>
</dbReference>
<feature type="region of interest" description="Disordered" evidence="1">
    <location>
        <begin position="89"/>
        <end position="108"/>
    </location>
</feature>
<sequence length="108" mass="10785">MTAHDWSTVLPSSATIVGNAGTTMVWPVAATSTPNTSAVKIMLRRTGLSSGPPARIAVGAVVGAVGPAISALPSLFESMLELVSGARSGIGESSSGHQVGGRETHCAE</sequence>